<dbReference type="PANTHER" id="PTHR28004:SF2">
    <property type="entry name" value="D-SERINE DEHYDRATASE"/>
    <property type="match status" value="1"/>
</dbReference>
<dbReference type="InterPro" id="IPR029066">
    <property type="entry name" value="PLP-binding_barrel"/>
</dbReference>
<dbReference type="OrthoDB" id="20198at2759"/>
<dbReference type="Gene3D" id="3.20.20.10">
    <property type="entry name" value="Alanine racemase"/>
    <property type="match status" value="1"/>
</dbReference>
<organism evidence="2">
    <name type="scientific">Blastocystis hominis</name>
    <dbReference type="NCBI Taxonomy" id="12968"/>
    <lineage>
        <taxon>Eukaryota</taxon>
        <taxon>Sar</taxon>
        <taxon>Stramenopiles</taxon>
        <taxon>Bigyra</taxon>
        <taxon>Opalozoa</taxon>
        <taxon>Opalinata</taxon>
        <taxon>Blastocystidae</taxon>
        <taxon>Blastocystis</taxon>
    </lineage>
</organism>
<dbReference type="InterPro" id="IPR001608">
    <property type="entry name" value="Ala_racemase_N"/>
</dbReference>
<dbReference type="InParanoid" id="D8LUR4"/>
<feature type="domain" description="Alanine racemase N-terminal" evidence="1">
    <location>
        <begin position="37"/>
        <end position="167"/>
    </location>
</feature>
<evidence type="ECO:0000313" key="2">
    <source>
        <dbReference type="EMBL" id="CBK19553.2"/>
    </source>
</evidence>
<dbReference type="PANTHER" id="PTHR28004">
    <property type="entry name" value="ZGC:162816-RELATED"/>
    <property type="match status" value="1"/>
</dbReference>
<dbReference type="GeneID" id="24917342"/>
<dbReference type="RefSeq" id="XP_012893601.1">
    <property type="nucleotide sequence ID" value="XM_013038147.1"/>
</dbReference>
<dbReference type="Pfam" id="PF01168">
    <property type="entry name" value="Ala_racemase_N"/>
    <property type="match status" value="1"/>
</dbReference>
<dbReference type="GO" id="GO:0036088">
    <property type="term" value="P:D-serine catabolic process"/>
    <property type="evidence" value="ECO:0007669"/>
    <property type="project" value="TreeGrafter"/>
</dbReference>
<name>D8LUR4_BLAHO</name>
<reference evidence="2" key="1">
    <citation type="submission" date="2010-02" db="EMBL/GenBank/DDBJ databases">
        <title>Sequencing and annotation of the Blastocystis hominis genome.</title>
        <authorList>
            <person name="Wincker P."/>
        </authorList>
    </citation>
    <scope>NUCLEOTIDE SEQUENCE</scope>
    <source>
        <strain evidence="2">Singapore isolate B</strain>
    </source>
</reference>
<evidence type="ECO:0000313" key="3">
    <source>
        <dbReference type="Proteomes" id="UP000008312"/>
    </source>
</evidence>
<dbReference type="AlphaFoldDB" id="D8LUR4"/>
<keyword evidence="3" id="KW-1185">Reference proteome</keyword>
<dbReference type="Proteomes" id="UP000008312">
    <property type="component" value="Unassembled WGS sequence"/>
</dbReference>
<dbReference type="SUPFAM" id="SSF51419">
    <property type="entry name" value="PLP-binding barrel"/>
    <property type="match status" value="1"/>
</dbReference>
<accession>D8LUR4</accession>
<dbReference type="EMBL" id="FN668638">
    <property type="protein sequence ID" value="CBK19553.2"/>
    <property type="molecule type" value="Genomic_DNA"/>
</dbReference>
<evidence type="ECO:0000259" key="1">
    <source>
        <dbReference type="Pfam" id="PF01168"/>
    </source>
</evidence>
<dbReference type="InterPro" id="IPR051466">
    <property type="entry name" value="D-amino_acid_metab_enzyme"/>
</dbReference>
<proteinExistence type="predicted"/>
<sequence>MAELKFFADNGFQDITLGIPFGTHQLNDLAAYSQKVRNLNLLVDLEEHVSLLEGTKGHYNLFIKIDTGYHRAGIDASDFDSIIKLATRITQSPNCHFLGLYSHAGHSYDQPSIDDVIRVAREERDAMARVRSALEENGIAVPIVSCGSTPACSLNEDWTGVNEIHAGNYCCYDRMQVAIGSCASERNNAARLLMRVLSVYPSRNTILTDGGGIPLSKDKGGLENWGSVRDHPELFVAK</sequence>
<dbReference type="GO" id="GO:0008721">
    <property type="term" value="F:D-serine ammonia-lyase activity"/>
    <property type="evidence" value="ECO:0007669"/>
    <property type="project" value="TreeGrafter"/>
</dbReference>
<gene>
    <name evidence="2" type="ORF">GSBLH_T00000019001</name>
</gene>
<protein>
    <recommendedName>
        <fullName evidence="1">Alanine racemase N-terminal domain-containing protein</fullName>
    </recommendedName>
</protein>